<dbReference type="GeneID" id="7197625"/>
<evidence type="ECO:0000313" key="1">
    <source>
        <dbReference type="EMBL" id="EEC50300.1"/>
    </source>
</evidence>
<dbReference type="EMBL" id="CM000607">
    <property type="protein sequence ID" value="EEC50300.1"/>
    <property type="molecule type" value="Genomic_DNA"/>
</dbReference>
<evidence type="ECO:0000313" key="2">
    <source>
        <dbReference type="Proteomes" id="UP000000759"/>
    </source>
</evidence>
<sequence>MYQTFQVSRGMNDENDLAFRLCIEERMPSSRRLQVALDEIVGLSRSDALKCFKTSCRAPLSLSEIGGEWDGILLDNNGIIMPSSLVPNVTSVGLRYSDYQNFLSPWYSMRDEVRLLELPSPVEFEIMIGFGCMKWSGGFLNGAPFCLYREKEIVPQLPK</sequence>
<dbReference type="AlphaFoldDB" id="B7FUP9"/>
<dbReference type="HOGENOM" id="CLU_2502790_0_0_1"/>
<organism evidence="1 2">
    <name type="scientific">Phaeodactylum tricornutum (strain CCAP 1055/1)</name>
    <dbReference type="NCBI Taxonomy" id="556484"/>
    <lineage>
        <taxon>Eukaryota</taxon>
        <taxon>Sar</taxon>
        <taxon>Stramenopiles</taxon>
        <taxon>Ochrophyta</taxon>
        <taxon>Bacillariophyta</taxon>
        <taxon>Bacillariophyceae</taxon>
        <taxon>Bacillariophycidae</taxon>
        <taxon>Naviculales</taxon>
        <taxon>Phaeodactylaceae</taxon>
        <taxon>Phaeodactylum</taxon>
    </lineage>
</organism>
<proteinExistence type="predicted"/>
<dbReference type="Proteomes" id="UP000000759">
    <property type="component" value="Chromosome 4"/>
</dbReference>
<dbReference type="OrthoDB" id="186473at2759"/>
<reference evidence="1 2" key="1">
    <citation type="journal article" date="2008" name="Nature">
        <title>The Phaeodactylum genome reveals the evolutionary history of diatom genomes.</title>
        <authorList>
            <person name="Bowler C."/>
            <person name="Allen A.E."/>
            <person name="Badger J.H."/>
            <person name="Grimwood J."/>
            <person name="Jabbari K."/>
            <person name="Kuo A."/>
            <person name="Maheswari U."/>
            <person name="Martens C."/>
            <person name="Maumus F."/>
            <person name="Otillar R.P."/>
            <person name="Rayko E."/>
            <person name="Salamov A."/>
            <person name="Vandepoele K."/>
            <person name="Beszteri B."/>
            <person name="Gruber A."/>
            <person name="Heijde M."/>
            <person name="Katinka M."/>
            <person name="Mock T."/>
            <person name="Valentin K."/>
            <person name="Verret F."/>
            <person name="Berges J.A."/>
            <person name="Brownlee C."/>
            <person name="Cadoret J.P."/>
            <person name="Chiovitti A."/>
            <person name="Choi C.J."/>
            <person name="Coesel S."/>
            <person name="De Martino A."/>
            <person name="Detter J.C."/>
            <person name="Durkin C."/>
            <person name="Falciatore A."/>
            <person name="Fournet J."/>
            <person name="Haruta M."/>
            <person name="Huysman M.J."/>
            <person name="Jenkins B.D."/>
            <person name="Jiroutova K."/>
            <person name="Jorgensen R.E."/>
            <person name="Joubert Y."/>
            <person name="Kaplan A."/>
            <person name="Kroger N."/>
            <person name="Kroth P.G."/>
            <person name="La Roche J."/>
            <person name="Lindquist E."/>
            <person name="Lommer M."/>
            <person name="Martin-Jezequel V."/>
            <person name="Lopez P.J."/>
            <person name="Lucas S."/>
            <person name="Mangogna M."/>
            <person name="McGinnis K."/>
            <person name="Medlin L.K."/>
            <person name="Montsant A."/>
            <person name="Oudot-Le Secq M.P."/>
            <person name="Napoli C."/>
            <person name="Obornik M."/>
            <person name="Parker M.S."/>
            <person name="Petit J.L."/>
            <person name="Porcel B.M."/>
            <person name="Poulsen N."/>
            <person name="Robison M."/>
            <person name="Rychlewski L."/>
            <person name="Rynearson T.A."/>
            <person name="Schmutz J."/>
            <person name="Shapiro H."/>
            <person name="Siaut M."/>
            <person name="Stanley M."/>
            <person name="Sussman M.R."/>
            <person name="Taylor A.R."/>
            <person name="Vardi A."/>
            <person name="von Dassow P."/>
            <person name="Vyverman W."/>
            <person name="Willis A."/>
            <person name="Wyrwicz L.S."/>
            <person name="Rokhsar D.S."/>
            <person name="Weissenbach J."/>
            <person name="Armbrust E.V."/>
            <person name="Green B.R."/>
            <person name="Van de Peer Y."/>
            <person name="Grigoriev I.V."/>
        </authorList>
    </citation>
    <scope>NUCLEOTIDE SEQUENCE [LARGE SCALE GENOMIC DNA]</scope>
    <source>
        <strain evidence="1 2">CCAP 1055/1</strain>
    </source>
</reference>
<dbReference type="InParanoid" id="B7FUP9"/>
<gene>
    <name evidence="1" type="ORF">PHATRDRAFT_34091</name>
</gene>
<name>B7FUP9_PHATC</name>
<keyword evidence="2" id="KW-1185">Reference proteome</keyword>
<accession>B7FUP9</accession>
<reference evidence="2" key="2">
    <citation type="submission" date="2008-08" db="EMBL/GenBank/DDBJ databases">
        <authorList>
            <consortium name="Diatom Consortium"/>
            <person name="Grigoriev I."/>
            <person name="Grimwood J."/>
            <person name="Kuo A."/>
            <person name="Otillar R.P."/>
            <person name="Salamov A."/>
            <person name="Detter J.C."/>
            <person name="Lindquist E."/>
            <person name="Shapiro H."/>
            <person name="Lucas S."/>
            <person name="Glavina del Rio T."/>
            <person name="Pitluck S."/>
            <person name="Rokhsar D."/>
            <person name="Bowler C."/>
        </authorList>
    </citation>
    <scope>GENOME REANNOTATION</scope>
    <source>
        <strain evidence="2">CCAP 1055/1</strain>
    </source>
</reference>
<protein>
    <submittedName>
        <fullName evidence="1">Uncharacterized protein</fullName>
    </submittedName>
</protein>
<dbReference type="RefSeq" id="XP_002178635.1">
    <property type="nucleotide sequence ID" value="XM_002178599.1"/>
</dbReference>
<dbReference type="PaxDb" id="2850-Phatr34091"/>
<dbReference type="KEGG" id="pti:PHATRDRAFT_34091"/>